<protein>
    <submittedName>
        <fullName evidence="5">Peptide/nickel transport system substrate-binding protein</fullName>
    </submittedName>
</protein>
<reference evidence="5 6" key="1">
    <citation type="submission" date="2018-06" db="EMBL/GenBank/DDBJ databases">
        <title>Genomic Encyclopedia of Type Strains, Phase IV (KMG-IV): sequencing the most valuable type-strain genomes for metagenomic binning, comparative biology and taxonomic classification.</title>
        <authorList>
            <person name="Goeker M."/>
        </authorList>
    </citation>
    <scope>NUCLEOTIDE SEQUENCE [LARGE SCALE GENOMIC DNA]</scope>
    <source>
        <strain evidence="5 6">DSM 5</strain>
    </source>
</reference>
<keyword evidence="3" id="KW-0732">Signal</keyword>
<dbReference type="EMBL" id="QKZI01000005">
    <property type="protein sequence ID" value="PZX03954.1"/>
    <property type="molecule type" value="Genomic_DNA"/>
</dbReference>
<organism evidence="5 6">
    <name type="scientific">Psychrobacillus insolitus</name>
    <dbReference type="NCBI Taxonomy" id="1461"/>
    <lineage>
        <taxon>Bacteria</taxon>
        <taxon>Bacillati</taxon>
        <taxon>Bacillota</taxon>
        <taxon>Bacilli</taxon>
        <taxon>Bacillales</taxon>
        <taxon>Bacillaceae</taxon>
        <taxon>Psychrobacillus</taxon>
    </lineage>
</organism>
<comment type="subcellular location">
    <subcellularLocation>
        <location evidence="1">Cell membrane</location>
        <topology evidence="1">Lipid-anchor</topology>
    </subcellularLocation>
</comment>
<dbReference type="GO" id="GO:0015833">
    <property type="term" value="P:peptide transport"/>
    <property type="evidence" value="ECO:0007669"/>
    <property type="project" value="TreeGrafter"/>
</dbReference>
<evidence type="ECO:0000313" key="5">
    <source>
        <dbReference type="EMBL" id="PZX03954.1"/>
    </source>
</evidence>
<evidence type="ECO:0000256" key="3">
    <source>
        <dbReference type="ARBA" id="ARBA00022729"/>
    </source>
</evidence>
<proteinExistence type="inferred from homology"/>
<sequence>MILRIIIVDVKVRKEEEIQILLLNLNGGIILHKEIKKLWSLPLLLLVFLVAGCSSNEAEGKVSETNSESEGTATEQVQELKVGIPSDVGPLNIYTGNVDWLTDLVYDKLFSPSPYVDEPIPWLAESAEQLDDTTWIVKIRDGIKWHDGEDFTAEDVKFTYEYFRDGPANRHTHHVSEVPKIDVIEIEEDGKTVRFECAYACPSLATITFADLPILPEHIWKDVENPRKYAELAVGTGPFVLKEYVADQYYKFEANNDYFMGKPTVASLSMPIIKDATAMFNALRAGEIDVSTRTVPAELQASFKNTDSLELAEVSPLSIVQFGLNYERAPFNTEEVRQAVSLAIDRQSIVDTVLLGQGRAGLTGYPHPDSPWTNPDLSTPYDIAKANEILDSLGYKDTNNDGFRETPEGETLVMNTIVSASEPVYVRVAEMLKEQLRGVGLQFEVEAMDATTYAAANSEDNFDSYVSLIGPHGVADPDQFVMSHRASYLWTKGVSYPAMDTLIEDWMAATTIEDRKTISFDMQELYNNQPTAIALYYPEEVFAYNADVYDQYVESIGYGIVHKYSFLPEETREAVSATAPILSE</sequence>
<dbReference type="InterPro" id="IPR000914">
    <property type="entry name" value="SBP_5_dom"/>
</dbReference>
<dbReference type="Gene3D" id="3.40.190.10">
    <property type="entry name" value="Periplasmic binding protein-like II"/>
    <property type="match status" value="1"/>
</dbReference>
<comment type="caution">
    <text evidence="5">The sequence shown here is derived from an EMBL/GenBank/DDBJ whole genome shotgun (WGS) entry which is preliminary data.</text>
</comment>
<evidence type="ECO:0000313" key="6">
    <source>
        <dbReference type="Proteomes" id="UP000248646"/>
    </source>
</evidence>
<comment type="similarity">
    <text evidence="2">Belongs to the bacterial solute-binding protein 5 family.</text>
</comment>
<feature type="domain" description="Solute-binding protein family 5" evidence="4">
    <location>
        <begin position="118"/>
        <end position="484"/>
    </location>
</feature>
<dbReference type="Proteomes" id="UP000248646">
    <property type="component" value="Unassembled WGS sequence"/>
</dbReference>
<accession>A0A2W7MDR3</accession>
<dbReference type="InterPro" id="IPR039424">
    <property type="entry name" value="SBP_5"/>
</dbReference>
<dbReference type="GO" id="GO:0042597">
    <property type="term" value="C:periplasmic space"/>
    <property type="evidence" value="ECO:0007669"/>
    <property type="project" value="UniProtKB-ARBA"/>
</dbReference>
<dbReference type="PIRSF" id="PIRSF002741">
    <property type="entry name" value="MppA"/>
    <property type="match status" value="1"/>
</dbReference>
<name>A0A2W7MDR3_9BACI</name>
<dbReference type="AlphaFoldDB" id="A0A2W7MDR3"/>
<gene>
    <name evidence="5" type="ORF">C7437_105151</name>
</gene>
<dbReference type="InterPro" id="IPR030678">
    <property type="entry name" value="Peptide/Ni-bd"/>
</dbReference>
<evidence type="ECO:0000256" key="2">
    <source>
        <dbReference type="ARBA" id="ARBA00005695"/>
    </source>
</evidence>
<evidence type="ECO:0000256" key="1">
    <source>
        <dbReference type="ARBA" id="ARBA00004193"/>
    </source>
</evidence>
<keyword evidence="6" id="KW-1185">Reference proteome</keyword>
<dbReference type="PROSITE" id="PS01040">
    <property type="entry name" value="SBP_BACTERIAL_5"/>
    <property type="match status" value="1"/>
</dbReference>
<dbReference type="Pfam" id="PF00496">
    <property type="entry name" value="SBP_bac_5"/>
    <property type="match status" value="1"/>
</dbReference>
<dbReference type="InterPro" id="IPR023765">
    <property type="entry name" value="SBP_5_CS"/>
</dbReference>
<dbReference type="SUPFAM" id="SSF53850">
    <property type="entry name" value="Periplasmic binding protein-like II"/>
    <property type="match status" value="1"/>
</dbReference>
<dbReference type="GO" id="GO:1904680">
    <property type="term" value="F:peptide transmembrane transporter activity"/>
    <property type="evidence" value="ECO:0007669"/>
    <property type="project" value="TreeGrafter"/>
</dbReference>
<dbReference type="Gene3D" id="3.10.105.10">
    <property type="entry name" value="Dipeptide-binding Protein, Domain 3"/>
    <property type="match status" value="1"/>
</dbReference>
<dbReference type="GO" id="GO:0043190">
    <property type="term" value="C:ATP-binding cassette (ABC) transporter complex"/>
    <property type="evidence" value="ECO:0007669"/>
    <property type="project" value="InterPro"/>
</dbReference>
<evidence type="ECO:0000259" key="4">
    <source>
        <dbReference type="Pfam" id="PF00496"/>
    </source>
</evidence>
<dbReference type="PANTHER" id="PTHR30290">
    <property type="entry name" value="PERIPLASMIC BINDING COMPONENT OF ABC TRANSPORTER"/>
    <property type="match status" value="1"/>
</dbReference>